<evidence type="ECO:0000256" key="1">
    <source>
        <dbReference type="SAM" id="MobiDB-lite"/>
    </source>
</evidence>
<dbReference type="Gene3D" id="1.10.246.90">
    <property type="entry name" value="Nop domain"/>
    <property type="match status" value="1"/>
</dbReference>
<dbReference type="Gene3D" id="1.10.287.4070">
    <property type="match status" value="1"/>
</dbReference>
<sequence length="316" mass="36050">MPPHIKEKLQEMRKQFISRTKERVQEQLSGPDAHVVRAVSSAKNLEAQFNLVYEQAIEWYALHFPEMRFQVREPLHQMQLIAQIGERKNYSQENVARVLLNEDSIRKVLEAAQNSKGGSIDAHALKAVQSFAHQALSLKQEQLTLQSFVEQQMRELAPNFSELSTPMIAGQLLSKAGSLKRLAEMPGSTIQVLGAEEALFSHLKTRSRPPKHGYIFNHPLVKTLPKHVRGRMARTLAGKMAICIRTDFFGKSRIVDELKSKMEAYSKHLSKLPFKPKPRPNQNANFSRPPATPRRDFAPSPPRREPSSQGYRSFRR</sequence>
<evidence type="ECO:0000313" key="3">
    <source>
        <dbReference type="EMBL" id="QQR92478.1"/>
    </source>
</evidence>
<dbReference type="PROSITE" id="PS51358">
    <property type="entry name" value="NOP"/>
    <property type="match status" value="1"/>
</dbReference>
<dbReference type="InterPro" id="IPR002687">
    <property type="entry name" value="Nop_dom"/>
</dbReference>
<dbReference type="InterPro" id="IPR045056">
    <property type="entry name" value="Nop56/Nop58"/>
</dbReference>
<evidence type="ECO:0000259" key="2">
    <source>
        <dbReference type="PROSITE" id="PS51358"/>
    </source>
</evidence>
<dbReference type="GO" id="GO:0030515">
    <property type="term" value="F:snoRNA binding"/>
    <property type="evidence" value="ECO:0007669"/>
    <property type="project" value="InterPro"/>
</dbReference>
<gene>
    <name evidence="3" type="ORF">IPJ89_05005</name>
</gene>
<dbReference type="GO" id="GO:0031428">
    <property type="term" value="C:box C/D methylation guide snoRNP complex"/>
    <property type="evidence" value="ECO:0007669"/>
    <property type="project" value="InterPro"/>
</dbReference>
<proteinExistence type="predicted"/>
<name>A0A7T9DJH8_9ARCH</name>
<feature type="compositionally biased region" description="Basic residues" evidence="1">
    <location>
        <begin position="269"/>
        <end position="278"/>
    </location>
</feature>
<dbReference type="AlphaFoldDB" id="A0A7T9DJH8"/>
<feature type="compositionally biased region" description="Polar residues" evidence="1">
    <location>
        <begin position="307"/>
        <end position="316"/>
    </location>
</feature>
<dbReference type="Proteomes" id="UP000596004">
    <property type="component" value="Chromosome"/>
</dbReference>
<reference evidence="3" key="1">
    <citation type="submission" date="2020-11" db="EMBL/GenBank/DDBJ databases">
        <title>Connecting structure to function with the recovery of over 1000 high-quality activated sludge metagenome-assembled genomes encoding full-length rRNA genes using long-read sequencing.</title>
        <authorList>
            <person name="Singleton C.M."/>
            <person name="Petriglieri F."/>
            <person name="Kristensen J.M."/>
            <person name="Kirkegaard R.H."/>
            <person name="Michaelsen T.Y."/>
            <person name="Andersen M.H."/>
            <person name="Karst S.M."/>
            <person name="Dueholm M.S."/>
            <person name="Nielsen P.H."/>
            <person name="Albertsen M."/>
        </authorList>
    </citation>
    <scope>NUCLEOTIDE SEQUENCE</scope>
    <source>
        <strain evidence="3">Fred_18-Q3-R57-64_BAT3C.431</strain>
    </source>
</reference>
<dbReference type="Pfam" id="PF01798">
    <property type="entry name" value="Nop"/>
    <property type="match status" value="1"/>
</dbReference>
<dbReference type="InterPro" id="IPR036070">
    <property type="entry name" value="Nop_dom_sf"/>
</dbReference>
<dbReference type="EMBL" id="CP064981">
    <property type="protein sequence ID" value="QQR92478.1"/>
    <property type="molecule type" value="Genomic_DNA"/>
</dbReference>
<dbReference type="PANTHER" id="PTHR10894:SF0">
    <property type="entry name" value="NUCLEOLAR PROTEIN 56"/>
    <property type="match status" value="1"/>
</dbReference>
<protein>
    <recommendedName>
        <fullName evidence="2">Nop domain-containing protein</fullName>
    </recommendedName>
</protein>
<dbReference type="InterPro" id="IPR042239">
    <property type="entry name" value="Nop_C"/>
</dbReference>
<organism evidence="3">
    <name type="scientific">Candidatus Iainarchaeum sp</name>
    <dbReference type="NCBI Taxonomy" id="3101447"/>
    <lineage>
        <taxon>Archaea</taxon>
        <taxon>Candidatus Iainarchaeota</taxon>
        <taxon>Candidatus Iainarchaeia</taxon>
        <taxon>Candidatus Iainarchaeales</taxon>
        <taxon>Candidatus Iainarchaeaceae</taxon>
        <taxon>Candidatus Iainarchaeum</taxon>
    </lineage>
</organism>
<feature type="compositionally biased region" description="Basic and acidic residues" evidence="1">
    <location>
        <begin position="293"/>
        <end position="306"/>
    </location>
</feature>
<dbReference type="PANTHER" id="PTHR10894">
    <property type="entry name" value="NUCLEOLAR PROTEIN 5 NUCLEOLAR PROTEIN NOP5 NOP58"/>
    <property type="match status" value="1"/>
</dbReference>
<feature type="domain" description="Nop" evidence="2">
    <location>
        <begin position="156"/>
        <end position="271"/>
    </location>
</feature>
<accession>A0A7T9DJH8</accession>
<dbReference type="SUPFAM" id="SSF89124">
    <property type="entry name" value="Nop domain"/>
    <property type="match status" value="1"/>
</dbReference>
<feature type="region of interest" description="Disordered" evidence="1">
    <location>
        <begin position="269"/>
        <end position="316"/>
    </location>
</feature>